<name>A0ACC0D808_9PEZI</name>
<reference evidence="1 2" key="1">
    <citation type="journal article" date="2022" name="New Phytol.">
        <title>Ecological generalism drives hyperdiversity of secondary metabolite gene clusters in xylarialean endophytes.</title>
        <authorList>
            <person name="Franco M.E.E."/>
            <person name="Wisecaver J.H."/>
            <person name="Arnold A.E."/>
            <person name="Ju Y.M."/>
            <person name="Slot J.C."/>
            <person name="Ahrendt S."/>
            <person name="Moore L.P."/>
            <person name="Eastman K.E."/>
            <person name="Scott K."/>
            <person name="Konkel Z."/>
            <person name="Mondo S.J."/>
            <person name="Kuo A."/>
            <person name="Hayes R.D."/>
            <person name="Haridas S."/>
            <person name="Andreopoulos B."/>
            <person name="Riley R."/>
            <person name="LaButti K."/>
            <person name="Pangilinan J."/>
            <person name="Lipzen A."/>
            <person name="Amirebrahimi M."/>
            <person name="Yan J."/>
            <person name="Adam C."/>
            <person name="Keymanesh K."/>
            <person name="Ng V."/>
            <person name="Louie K."/>
            <person name="Northen T."/>
            <person name="Drula E."/>
            <person name="Henrissat B."/>
            <person name="Hsieh H.M."/>
            <person name="Youens-Clark K."/>
            <person name="Lutzoni F."/>
            <person name="Miadlikowska J."/>
            <person name="Eastwood D.C."/>
            <person name="Hamelin R.C."/>
            <person name="Grigoriev I.V."/>
            <person name="U'Ren J.M."/>
        </authorList>
    </citation>
    <scope>NUCLEOTIDE SEQUENCE [LARGE SCALE GENOMIC DNA]</scope>
    <source>
        <strain evidence="1 2">ER1909</strain>
    </source>
</reference>
<proteinExistence type="predicted"/>
<protein>
    <submittedName>
        <fullName evidence="1">Uncharacterized protein</fullName>
    </submittedName>
</protein>
<dbReference type="Proteomes" id="UP001497680">
    <property type="component" value="Unassembled WGS sequence"/>
</dbReference>
<keyword evidence="2" id="KW-1185">Reference proteome</keyword>
<dbReference type="EMBL" id="MU394301">
    <property type="protein sequence ID" value="KAI6088510.1"/>
    <property type="molecule type" value="Genomic_DNA"/>
</dbReference>
<accession>A0ACC0D808</accession>
<evidence type="ECO:0000313" key="2">
    <source>
        <dbReference type="Proteomes" id="UP001497680"/>
    </source>
</evidence>
<gene>
    <name evidence="1" type="ORF">F4821DRAFT_90626</name>
</gene>
<comment type="caution">
    <text evidence="1">The sequence shown here is derived from an EMBL/GenBank/DDBJ whole genome shotgun (WGS) entry which is preliminary data.</text>
</comment>
<evidence type="ECO:0000313" key="1">
    <source>
        <dbReference type="EMBL" id="KAI6088510.1"/>
    </source>
</evidence>
<sequence>MLLQIFHLAQAALAAYGGQQSYIAITNLRKYEETTKKLAQVSDTAEYRRNNTYTTQAAGVAALVLSFFVSLTLALRGGVYGFLTRYIYQGVTAAAVFFARGYMHNFWADKTPGLKGAVPKMGDYDEAQRKTHELLNVLDMLMATWVATFFVALIIGY</sequence>
<organism evidence="1 2">
    <name type="scientific">Hypoxylon rubiginosum</name>
    <dbReference type="NCBI Taxonomy" id="110542"/>
    <lineage>
        <taxon>Eukaryota</taxon>
        <taxon>Fungi</taxon>
        <taxon>Dikarya</taxon>
        <taxon>Ascomycota</taxon>
        <taxon>Pezizomycotina</taxon>
        <taxon>Sordariomycetes</taxon>
        <taxon>Xylariomycetidae</taxon>
        <taxon>Xylariales</taxon>
        <taxon>Hypoxylaceae</taxon>
        <taxon>Hypoxylon</taxon>
    </lineage>
</organism>